<evidence type="ECO:0000313" key="2">
    <source>
        <dbReference type="Proteomes" id="UP000593571"/>
    </source>
</evidence>
<protein>
    <submittedName>
        <fullName evidence="1">Uncharacterized protein</fullName>
    </submittedName>
</protein>
<organism evidence="1 2">
    <name type="scientific">Rousettus aegyptiacus</name>
    <name type="common">Egyptian fruit bat</name>
    <name type="synonym">Pteropus aegyptiacus</name>
    <dbReference type="NCBI Taxonomy" id="9407"/>
    <lineage>
        <taxon>Eukaryota</taxon>
        <taxon>Metazoa</taxon>
        <taxon>Chordata</taxon>
        <taxon>Craniata</taxon>
        <taxon>Vertebrata</taxon>
        <taxon>Euteleostomi</taxon>
        <taxon>Mammalia</taxon>
        <taxon>Eutheria</taxon>
        <taxon>Laurasiatheria</taxon>
        <taxon>Chiroptera</taxon>
        <taxon>Yinpterochiroptera</taxon>
        <taxon>Pteropodoidea</taxon>
        <taxon>Pteropodidae</taxon>
        <taxon>Rousettinae</taxon>
        <taxon>Rousettus</taxon>
    </lineage>
</organism>
<keyword evidence="2" id="KW-1185">Reference proteome</keyword>
<proteinExistence type="predicted"/>
<accession>A0A7J8F070</accession>
<sequence>MDSTSGEGQRESLLLLPVLGTEVSFHCMSSPCAYLGLRCLCLSLESVLLPLGLPKNHTSPHCLEARSLKPRCCRATVSKTCRGVSFLLLPANGASTPWHSWACGLIAPSLPLSSGLSPLCLCRLFL</sequence>
<evidence type="ECO:0000313" key="1">
    <source>
        <dbReference type="EMBL" id="KAF6441053.1"/>
    </source>
</evidence>
<reference evidence="1 2" key="1">
    <citation type="journal article" date="2020" name="Nature">
        <title>Six reference-quality genomes reveal evolution of bat adaptations.</title>
        <authorList>
            <person name="Jebb D."/>
            <person name="Huang Z."/>
            <person name="Pippel M."/>
            <person name="Hughes G.M."/>
            <person name="Lavrichenko K."/>
            <person name="Devanna P."/>
            <person name="Winkler S."/>
            <person name="Jermiin L.S."/>
            <person name="Skirmuntt E.C."/>
            <person name="Katzourakis A."/>
            <person name="Burkitt-Gray L."/>
            <person name="Ray D.A."/>
            <person name="Sullivan K.A.M."/>
            <person name="Roscito J.G."/>
            <person name="Kirilenko B.M."/>
            <person name="Davalos L.M."/>
            <person name="Corthals A.P."/>
            <person name="Power M.L."/>
            <person name="Jones G."/>
            <person name="Ransome R.D."/>
            <person name="Dechmann D.K.N."/>
            <person name="Locatelli A.G."/>
            <person name="Puechmaille S.J."/>
            <person name="Fedrigo O."/>
            <person name="Jarvis E.D."/>
            <person name="Hiller M."/>
            <person name="Vernes S.C."/>
            <person name="Myers E.W."/>
            <person name="Teeling E.C."/>
        </authorList>
    </citation>
    <scope>NUCLEOTIDE SEQUENCE [LARGE SCALE GENOMIC DNA]</scope>
    <source>
        <strain evidence="1">MRouAeg1</strain>
        <tissue evidence="1">Muscle</tissue>
    </source>
</reference>
<dbReference type="Proteomes" id="UP000593571">
    <property type="component" value="Unassembled WGS sequence"/>
</dbReference>
<name>A0A7J8F070_ROUAE</name>
<dbReference type="EMBL" id="JACASE010000008">
    <property type="protein sequence ID" value="KAF6441053.1"/>
    <property type="molecule type" value="Genomic_DNA"/>
</dbReference>
<comment type="caution">
    <text evidence="1">The sequence shown here is derived from an EMBL/GenBank/DDBJ whole genome shotgun (WGS) entry which is preliminary data.</text>
</comment>
<dbReference type="AlphaFoldDB" id="A0A7J8F070"/>
<gene>
    <name evidence="1" type="ORF">HJG63_012271</name>
</gene>